<evidence type="ECO:0000313" key="8">
    <source>
        <dbReference type="Proteomes" id="UP001144256"/>
    </source>
</evidence>
<dbReference type="SMART" id="SM00448">
    <property type="entry name" value="REC"/>
    <property type="match status" value="1"/>
</dbReference>
<sequence length="429" mass="49021">MYKVIIVDDEPCIRNGLINFIDWESIDCKIIGDASDGNTAKNLIITENPDIIIADIKMPGLSGIDLAKYIYENDPSKKIILLTGYSDFDYAKSAIQYDVIDFVLKPSSTESIIAAVKKAKKIISEEQNSKYKIKTLNEKISENLQEMQEKFIIDYINEAVDNNLDIDDKMFELNLDIHTFYIMIFSFNTTCNKKLPSCFMKKFKNMLSTLLEDKSHITVTCETMTLCTLISFDKENNHLSEYLISLCDNLIESTKSFTDCSINIGISNQHKNHFEIPIAYEEAYECSSYRFYDKSSISIYSEYTNNKSQSKVNKAFTTINSIIELIQYGNLEKATLLMHELLNDQRSKQEPISYIKASSLHICSCCSRLLNTYNINLSDIISESKDIYNEIIQCQSISRLSDVLEIILKSTNEALINMSLQSNSVIKKL</sequence>
<proteinExistence type="predicted"/>
<feature type="modified residue" description="4-aspartylphosphate" evidence="5">
    <location>
        <position position="55"/>
    </location>
</feature>
<evidence type="ECO:0000256" key="2">
    <source>
        <dbReference type="ARBA" id="ARBA00022490"/>
    </source>
</evidence>
<keyword evidence="8" id="KW-1185">Reference proteome</keyword>
<dbReference type="PANTHER" id="PTHR42713">
    <property type="entry name" value="HISTIDINE KINASE-RELATED"/>
    <property type="match status" value="1"/>
</dbReference>
<comment type="caution">
    <text evidence="7">The sequence shown here is derived from an EMBL/GenBank/DDBJ whole genome shotgun (WGS) entry which is preliminary data.</text>
</comment>
<dbReference type="GO" id="GO:0000160">
    <property type="term" value="P:phosphorelay signal transduction system"/>
    <property type="evidence" value="ECO:0007669"/>
    <property type="project" value="InterPro"/>
</dbReference>
<dbReference type="InterPro" id="IPR001789">
    <property type="entry name" value="Sig_transdc_resp-reg_receiver"/>
</dbReference>
<dbReference type="InterPro" id="IPR011006">
    <property type="entry name" value="CheY-like_superfamily"/>
</dbReference>
<keyword evidence="3" id="KW-0238">DNA-binding</keyword>
<protein>
    <recommendedName>
        <fullName evidence="1">Stage 0 sporulation protein A homolog</fullName>
    </recommendedName>
</protein>
<feature type="domain" description="Response regulatory" evidence="6">
    <location>
        <begin position="3"/>
        <end position="120"/>
    </location>
</feature>
<dbReference type="SUPFAM" id="SSF52172">
    <property type="entry name" value="CheY-like"/>
    <property type="match status" value="1"/>
</dbReference>
<dbReference type="Pfam" id="PF00072">
    <property type="entry name" value="Response_reg"/>
    <property type="match status" value="1"/>
</dbReference>
<keyword evidence="5" id="KW-0597">Phosphoprotein</keyword>
<name>A0A9W5YBX9_9FIRM</name>
<dbReference type="GO" id="GO:0003677">
    <property type="term" value="F:DNA binding"/>
    <property type="evidence" value="ECO:0007669"/>
    <property type="project" value="UniProtKB-KW"/>
</dbReference>
<dbReference type="Gene3D" id="3.40.50.2300">
    <property type="match status" value="1"/>
</dbReference>
<dbReference type="EMBL" id="BRLB01000005">
    <property type="protein sequence ID" value="GKX29681.1"/>
    <property type="molecule type" value="Genomic_DNA"/>
</dbReference>
<dbReference type="CDD" id="cd17536">
    <property type="entry name" value="REC_YesN-like"/>
    <property type="match status" value="1"/>
</dbReference>
<dbReference type="RefSeq" id="WP_281815277.1">
    <property type="nucleotide sequence ID" value="NZ_BRLB01000005.1"/>
</dbReference>
<evidence type="ECO:0000256" key="4">
    <source>
        <dbReference type="ARBA" id="ARBA00024867"/>
    </source>
</evidence>
<reference evidence="7" key="1">
    <citation type="submission" date="2022-06" db="EMBL/GenBank/DDBJ databases">
        <title>Vallitalea longa sp. nov., an anaerobic bacterium isolated from marine sediment.</title>
        <authorList>
            <person name="Hirano S."/>
            <person name="Terahara T."/>
            <person name="Mori K."/>
            <person name="Hamada M."/>
            <person name="Matsumoto R."/>
            <person name="Kobayashi T."/>
        </authorList>
    </citation>
    <scope>NUCLEOTIDE SEQUENCE</scope>
    <source>
        <strain evidence="7">SH18-1</strain>
    </source>
</reference>
<dbReference type="PANTHER" id="PTHR42713:SF3">
    <property type="entry name" value="TRANSCRIPTIONAL REGULATORY PROTEIN HPTR"/>
    <property type="match status" value="1"/>
</dbReference>
<evidence type="ECO:0000313" key="7">
    <source>
        <dbReference type="EMBL" id="GKX29681.1"/>
    </source>
</evidence>
<keyword evidence="2" id="KW-0963">Cytoplasm</keyword>
<comment type="function">
    <text evidence="4">May play the central regulatory role in sporulation. It may be an element of the effector pathway responsible for the activation of sporulation genes in response to nutritional stress. Spo0A may act in concert with spo0H (a sigma factor) to control the expression of some genes that are critical to the sporulation process.</text>
</comment>
<dbReference type="AlphaFoldDB" id="A0A9W5YBX9"/>
<evidence type="ECO:0000256" key="3">
    <source>
        <dbReference type="ARBA" id="ARBA00023125"/>
    </source>
</evidence>
<organism evidence="7 8">
    <name type="scientific">Vallitalea longa</name>
    <dbReference type="NCBI Taxonomy" id="2936439"/>
    <lineage>
        <taxon>Bacteria</taxon>
        <taxon>Bacillati</taxon>
        <taxon>Bacillota</taxon>
        <taxon>Clostridia</taxon>
        <taxon>Lachnospirales</taxon>
        <taxon>Vallitaleaceae</taxon>
        <taxon>Vallitalea</taxon>
    </lineage>
</organism>
<dbReference type="PROSITE" id="PS50110">
    <property type="entry name" value="RESPONSE_REGULATORY"/>
    <property type="match status" value="1"/>
</dbReference>
<dbReference type="Proteomes" id="UP001144256">
    <property type="component" value="Unassembled WGS sequence"/>
</dbReference>
<dbReference type="InterPro" id="IPR051552">
    <property type="entry name" value="HptR"/>
</dbReference>
<evidence type="ECO:0000256" key="1">
    <source>
        <dbReference type="ARBA" id="ARBA00018672"/>
    </source>
</evidence>
<gene>
    <name evidence="7" type="ORF">SH1V18_21610</name>
</gene>
<evidence type="ECO:0000256" key="5">
    <source>
        <dbReference type="PROSITE-ProRule" id="PRU00169"/>
    </source>
</evidence>
<evidence type="ECO:0000259" key="6">
    <source>
        <dbReference type="PROSITE" id="PS50110"/>
    </source>
</evidence>
<accession>A0A9W5YBX9</accession>